<evidence type="ECO:0008006" key="3">
    <source>
        <dbReference type="Google" id="ProtNLM"/>
    </source>
</evidence>
<gene>
    <name evidence="1" type="ORF">PH586_09125</name>
</gene>
<proteinExistence type="predicted"/>
<evidence type="ECO:0000313" key="1">
    <source>
        <dbReference type="EMBL" id="MDA7086539.1"/>
    </source>
</evidence>
<dbReference type="Proteomes" id="UP001212042">
    <property type="component" value="Unassembled WGS sequence"/>
</dbReference>
<dbReference type="EMBL" id="JAQJZJ010000003">
    <property type="protein sequence ID" value="MDA7086539.1"/>
    <property type="molecule type" value="Genomic_DNA"/>
</dbReference>
<evidence type="ECO:0000313" key="2">
    <source>
        <dbReference type="Proteomes" id="UP001212042"/>
    </source>
</evidence>
<accession>A0ABT4XE98</accession>
<dbReference type="RefSeq" id="WP_271347441.1">
    <property type="nucleotide sequence ID" value="NZ_JAQJZJ010000003.1"/>
</dbReference>
<organism evidence="1 2">
    <name type="scientific">Pseudomonas aestuarii</name>
    <dbReference type="NCBI Taxonomy" id="3018340"/>
    <lineage>
        <taxon>Bacteria</taxon>
        <taxon>Pseudomonadati</taxon>
        <taxon>Pseudomonadota</taxon>
        <taxon>Gammaproteobacteria</taxon>
        <taxon>Pseudomonadales</taxon>
        <taxon>Pseudomonadaceae</taxon>
        <taxon>Pseudomonas</taxon>
    </lineage>
</organism>
<protein>
    <recommendedName>
        <fullName evidence="3">Zinc ribbon domain-containing protein</fullName>
    </recommendedName>
</protein>
<reference evidence="1 2" key="1">
    <citation type="submission" date="2023-01" db="EMBL/GenBank/DDBJ databases">
        <title>Pseudomonas SA3-5T sp. nov., isolated from tidal flat sediment.</title>
        <authorList>
            <person name="Kim H.S."/>
            <person name="Kim J.-S."/>
            <person name="Suh M.K."/>
            <person name="Eom M.K."/>
            <person name="Lee J.-S."/>
        </authorList>
    </citation>
    <scope>NUCLEOTIDE SEQUENCE [LARGE SCALE GENOMIC DNA]</scope>
    <source>
        <strain evidence="1 2">SA3-5</strain>
    </source>
</reference>
<comment type="caution">
    <text evidence="1">The sequence shown here is derived from an EMBL/GenBank/DDBJ whole genome shotgun (WGS) entry which is preliminary data.</text>
</comment>
<keyword evidence="2" id="KW-1185">Reference proteome</keyword>
<name>A0ABT4XE98_9PSED</name>
<sequence>MTDLFYLQDSRSNVGSGAMWWALAGGYTSNLDKAEQFTRESAVKQYECRETDLPWPKAYIDERHHVGVDCQYVKDDEAALAADGEQRFYAAYHREWNGNDLIWMACGGGSSSNLADAKAFTFGHVAGLAARGYWPLPATYIDSKSRRLVSVERMNHKEALRGARLKLKRIKPQKIRKYTYRCEPCGRFLTERQNYDECPNCGAENRP</sequence>